<dbReference type="EMBL" id="JBHRZH010000043">
    <property type="protein sequence ID" value="MFC3765894.1"/>
    <property type="molecule type" value="Genomic_DNA"/>
</dbReference>
<accession>A0ABV7YPD5</accession>
<protein>
    <submittedName>
        <fullName evidence="1">YdeI family protein</fullName>
    </submittedName>
</protein>
<name>A0ABV7YPD5_9ACTN</name>
<sequence length="185" mass="20727">MTEFLTFRSGAEWDAWLADHHETHASGVWVKIAKKGAGVESVTIRETLDGALCYGWIDSQRKGLDDSFYLQRYSRRRPTGAWSQVNVERAGELIAEGRMRAPGFAEIEAAKADGRWDQAYERQSTATTPDDLAEALGRNEQAAKAYDNLDKTGRYLLILPLLKARTPERRATLVERTVKDLAAQA</sequence>
<proteinExistence type="predicted"/>
<comment type="caution">
    <text evidence="1">The sequence shown here is derived from an EMBL/GenBank/DDBJ whole genome shotgun (WGS) entry which is preliminary data.</text>
</comment>
<gene>
    <name evidence="1" type="ORF">ACFOUW_34020</name>
</gene>
<keyword evidence="2" id="KW-1185">Reference proteome</keyword>
<evidence type="ECO:0000313" key="1">
    <source>
        <dbReference type="EMBL" id="MFC3765894.1"/>
    </source>
</evidence>
<organism evidence="1 2">
    <name type="scientific">Tenggerimyces flavus</name>
    <dbReference type="NCBI Taxonomy" id="1708749"/>
    <lineage>
        <taxon>Bacteria</taxon>
        <taxon>Bacillati</taxon>
        <taxon>Actinomycetota</taxon>
        <taxon>Actinomycetes</taxon>
        <taxon>Propionibacteriales</taxon>
        <taxon>Nocardioidaceae</taxon>
        <taxon>Tenggerimyces</taxon>
    </lineage>
</organism>
<dbReference type="Proteomes" id="UP001595699">
    <property type="component" value="Unassembled WGS sequence"/>
</dbReference>
<dbReference type="Pfam" id="PF13376">
    <property type="entry name" value="OmdA"/>
    <property type="match status" value="1"/>
</dbReference>
<evidence type="ECO:0000313" key="2">
    <source>
        <dbReference type="Proteomes" id="UP001595699"/>
    </source>
</evidence>
<reference evidence="2" key="1">
    <citation type="journal article" date="2019" name="Int. J. Syst. Evol. Microbiol.">
        <title>The Global Catalogue of Microorganisms (GCM) 10K type strain sequencing project: providing services to taxonomists for standard genome sequencing and annotation.</title>
        <authorList>
            <consortium name="The Broad Institute Genomics Platform"/>
            <consortium name="The Broad Institute Genome Sequencing Center for Infectious Disease"/>
            <person name="Wu L."/>
            <person name="Ma J."/>
        </authorList>
    </citation>
    <scope>NUCLEOTIDE SEQUENCE [LARGE SCALE GENOMIC DNA]</scope>
    <source>
        <strain evidence="2">CGMCC 4.7241</strain>
    </source>
</reference>
<dbReference type="RefSeq" id="WP_205121155.1">
    <property type="nucleotide sequence ID" value="NZ_JAFBCM010000001.1"/>
</dbReference>